<reference evidence="8" key="1">
    <citation type="submission" date="2017-01" db="EMBL/GenBank/DDBJ databases">
        <authorList>
            <person name="Varghese N."/>
            <person name="Submissions S."/>
        </authorList>
    </citation>
    <scope>NUCLEOTIDE SEQUENCE [LARGE SCALE GENOMIC DNA]</scope>
    <source>
        <strain evidence="8">CGMCC 1.7737</strain>
    </source>
</reference>
<evidence type="ECO:0000256" key="4">
    <source>
        <dbReference type="ARBA" id="ARBA00023136"/>
    </source>
</evidence>
<dbReference type="OrthoDB" id="107035at2157"/>
<gene>
    <name evidence="7" type="ORF">SAMN05421858_4165</name>
</gene>
<sequence>MRTRYISTERFENGWLGTRFSVPSWESLRSDVPAGIAVALVTIPEAMGYAIIAGINPIYGLYAGMVTTAVGAVFASSRFMIITATNAIALIIADSFGVFDGGIQLHTLFALTLLVGVIQVLLGLFRLGNLLKYVNDEVMTGFIVAVATLLAIDQLDLLVGYEGTLNGSTLVQAGNVIQHAGRWDMATMSVGVGTLLLIIILRRFVTRRYAALVAIAITSGLVFGLGLSSVQIVGDIARIPTTLPVPKPAVPTIDSRLVTSAVAIAIVALVESSGITAAYPNPGESRADQSRNFTAHGVANIVGSLFHAMPGGGSFSRTGVNVEGGAETRWAAVFSGVVLTAIVIFLGNVVEYIPMAGLAGLLVVIGVEIISNEWNDVVQSWRVSKHASAAMIATFLVAVVMSLELAVFVGVGLSLLLYVVTSATDIELERLVPRGYCHFEARSVPDELPSDDVMILYPRGSLYFASVYALADAVPADENATNTILVLRLRGRENLPNTLVNWLEEYIQRLRANGNKLLLSGVSDELMDELERVDLTDKIGAENIFTQEAVLGASTQRALESAYERIA</sequence>
<dbReference type="InterPro" id="IPR036513">
    <property type="entry name" value="STAS_dom_sf"/>
</dbReference>
<accession>A0A1N7EAS3</accession>
<dbReference type="EMBL" id="FTNO01000005">
    <property type="protein sequence ID" value="SIR85045.1"/>
    <property type="molecule type" value="Genomic_DNA"/>
</dbReference>
<feature type="transmembrane region" description="Helical" evidence="5">
    <location>
        <begin position="105"/>
        <end position="127"/>
    </location>
</feature>
<dbReference type="Pfam" id="PF00916">
    <property type="entry name" value="Sulfate_transp"/>
    <property type="match status" value="1"/>
</dbReference>
<dbReference type="Proteomes" id="UP000186914">
    <property type="component" value="Unassembled WGS sequence"/>
</dbReference>
<dbReference type="AlphaFoldDB" id="A0A1N7EAS3"/>
<feature type="transmembrane region" description="Helical" evidence="5">
    <location>
        <begin position="353"/>
        <end position="371"/>
    </location>
</feature>
<keyword evidence="8" id="KW-1185">Reference proteome</keyword>
<evidence type="ECO:0000313" key="7">
    <source>
        <dbReference type="EMBL" id="SIR85045.1"/>
    </source>
</evidence>
<dbReference type="Gene3D" id="3.30.750.24">
    <property type="entry name" value="STAS domain"/>
    <property type="match status" value="1"/>
</dbReference>
<feature type="domain" description="STAS" evidence="6">
    <location>
        <begin position="443"/>
        <end position="562"/>
    </location>
</feature>
<dbReference type="InterPro" id="IPR011547">
    <property type="entry name" value="SLC26A/SulP_dom"/>
</dbReference>
<evidence type="ECO:0000259" key="6">
    <source>
        <dbReference type="PROSITE" id="PS50801"/>
    </source>
</evidence>
<comment type="subcellular location">
    <subcellularLocation>
        <location evidence="1">Membrane</location>
        <topology evidence="1">Multi-pass membrane protein</topology>
    </subcellularLocation>
</comment>
<evidence type="ECO:0000256" key="5">
    <source>
        <dbReference type="SAM" id="Phobius"/>
    </source>
</evidence>
<dbReference type="GO" id="GO:0055085">
    <property type="term" value="P:transmembrane transport"/>
    <property type="evidence" value="ECO:0007669"/>
    <property type="project" value="InterPro"/>
</dbReference>
<dbReference type="InterPro" id="IPR002645">
    <property type="entry name" value="STAS_dom"/>
</dbReference>
<dbReference type="CDD" id="cd07042">
    <property type="entry name" value="STAS_SulP_like_sulfate_transporter"/>
    <property type="match status" value="1"/>
</dbReference>
<dbReference type="InterPro" id="IPR001902">
    <property type="entry name" value="SLC26A/SulP_fam"/>
</dbReference>
<organism evidence="7 8">
    <name type="scientific">Haladaptatus litoreus</name>
    <dbReference type="NCBI Taxonomy" id="553468"/>
    <lineage>
        <taxon>Archaea</taxon>
        <taxon>Methanobacteriati</taxon>
        <taxon>Methanobacteriota</taxon>
        <taxon>Stenosarchaea group</taxon>
        <taxon>Halobacteria</taxon>
        <taxon>Halobacteriales</taxon>
        <taxon>Haladaptataceae</taxon>
        <taxon>Haladaptatus</taxon>
    </lineage>
</organism>
<dbReference type="PROSITE" id="PS50801">
    <property type="entry name" value="STAS"/>
    <property type="match status" value="1"/>
</dbReference>
<feature type="transmembrane region" description="Helical" evidence="5">
    <location>
        <begin position="80"/>
        <end position="99"/>
    </location>
</feature>
<feature type="transmembrane region" description="Helical" evidence="5">
    <location>
        <begin position="213"/>
        <end position="237"/>
    </location>
</feature>
<dbReference type="SUPFAM" id="SSF52091">
    <property type="entry name" value="SpoIIaa-like"/>
    <property type="match status" value="1"/>
</dbReference>
<evidence type="ECO:0000256" key="2">
    <source>
        <dbReference type="ARBA" id="ARBA00022692"/>
    </source>
</evidence>
<dbReference type="PANTHER" id="PTHR11814">
    <property type="entry name" value="SULFATE TRANSPORTER"/>
    <property type="match status" value="1"/>
</dbReference>
<feature type="transmembrane region" description="Helical" evidence="5">
    <location>
        <begin position="329"/>
        <end position="346"/>
    </location>
</feature>
<keyword evidence="2 5" id="KW-0812">Transmembrane</keyword>
<feature type="transmembrane region" description="Helical" evidence="5">
    <location>
        <begin position="391"/>
        <end position="420"/>
    </location>
</feature>
<feature type="transmembrane region" description="Helical" evidence="5">
    <location>
        <begin position="257"/>
        <end position="280"/>
    </location>
</feature>
<feature type="transmembrane region" description="Helical" evidence="5">
    <location>
        <begin position="292"/>
        <end position="309"/>
    </location>
</feature>
<evidence type="ECO:0000313" key="8">
    <source>
        <dbReference type="Proteomes" id="UP000186914"/>
    </source>
</evidence>
<keyword evidence="3 5" id="KW-1133">Transmembrane helix</keyword>
<dbReference type="RefSeq" id="WP_076432171.1">
    <property type="nucleotide sequence ID" value="NZ_FTNO01000005.1"/>
</dbReference>
<feature type="transmembrane region" description="Helical" evidence="5">
    <location>
        <begin position="139"/>
        <end position="161"/>
    </location>
</feature>
<evidence type="ECO:0000256" key="3">
    <source>
        <dbReference type="ARBA" id="ARBA00022989"/>
    </source>
</evidence>
<dbReference type="Pfam" id="PF01740">
    <property type="entry name" value="STAS"/>
    <property type="match status" value="1"/>
</dbReference>
<feature type="transmembrane region" description="Helical" evidence="5">
    <location>
        <begin position="181"/>
        <end position="201"/>
    </location>
</feature>
<proteinExistence type="predicted"/>
<keyword evidence="4 5" id="KW-0472">Membrane</keyword>
<protein>
    <submittedName>
        <fullName evidence="7">Sulfate permease, SulP family</fullName>
    </submittedName>
</protein>
<evidence type="ECO:0000256" key="1">
    <source>
        <dbReference type="ARBA" id="ARBA00004141"/>
    </source>
</evidence>
<dbReference type="GO" id="GO:0016020">
    <property type="term" value="C:membrane"/>
    <property type="evidence" value="ECO:0007669"/>
    <property type="project" value="UniProtKB-SubCell"/>
</dbReference>
<name>A0A1N7EAS3_9EURY</name>